<proteinExistence type="predicted"/>
<dbReference type="AlphaFoldDB" id="A0A096PFH9"/>
<sequence length="134" mass="14015">MPSTVPRFSLKRTMGSAAMMPNESGPSRANMTEQGSQTSVGNSDEGDLPGIGVDAEGSEARTPEVSGKWPMASGKARRVRLPGNGKPWVLVPGLSDRYGPESGDRKSQAMVMSVAPHTGQVPLKDPLLACSPPV</sequence>
<name>A0A096PFH9_9HYPO</name>
<comment type="caution">
    <text evidence="2">The sequence shown here is derived from an EMBL/GenBank/DDBJ whole genome shotgun (WGS) entry which is preliminary data.</text>
</comment>
<accession>A0A096PFH9</accession>
<feature type="compositionally biased region" description="Polar residues" evidence="1">
    <location>
        <begin position="24"/>
        <end position="42"/>
    </location>
</feature>
<organism evidence="2">
    <name type="scientific">Fusarium acuminatum CS5907</name>
    <dbReference type="NCBI Taxonomy" id="1318461"/>
    <lineage>
        <taxon>Eukaryota</taxon>
        <taxon>Fungi</taxon>
        <taxon>Dikarya</taxon>
        <taxon>Ascomycota</taxon>
        <taxon>Pezizomycotina</taxon>
        <taxon>Sordariomycetes</taxon>
        <taxon>Hypocreomycetidae</taxon>
        <taxon>Hypocreales</taxon>
        <taxon>Nectriaceae</taxon>
        <taxon>Fusarium</taxon>
        <taxon>Fusarium tricinctum species complex</taxon>
    </lineage>
</organism>
<gene>
    <name evidence="2" type="ORF">BN851_0056810</name>
</gene>
<evidence type="ECO:0000313" key="2">
    <source>
        <dbReference type="EMBL" id="CEG03486.1"/>
    </source>
</evidence>
<evidence type="ECO:0000256" key="1">
    <source>
        <dbReference type="SAM" id="MobiDB-lite"/>
    </source>
</evidence>
<protein>
    <submittedName>
        <fullName evidence="2">WGS project CBMG000000000 data, contig CS5907-c001023</fullName>
    </submittedName>
</protein>
<dbReference type="EMBL" id="CBMG010001021">
    <property type="protein sequence ID" value="CEG03486.1"/>
    <property type="molecule type" value="Genomic_DNA"/>
</dbReference>
<feature type="region of interest" description="Disordered" evidence="1">
    <location>
        <begin position="1"/>
        <end position="86"/>
    </location>
</feature>
<reference evidence="2" key="1">
    <citation type="submission" date="2013-05" db="EMBL/GenBank/DDBJ databases">
        <title>Draft genome sequences of six wheat associated Fusarium spp. isolates.</title>
        <authorList>
            <person name="Moolhuijzen P.M."/>
            <person name="Manners J.M."/>
            <person name="Wilcox S."/>
            <person name="Bellgard M.I."/>
            <person name="Gardiner D.M."/>
        </authorList>
    </citation>
    <scope>NUCLEOTIDE SEQUENCE</scope>
    <source>
        <strain evidence="2">CS5907</strain>
        <strain evidence="2">CS5907</strain>
    </source>
</reference>